<gene>
    <name evidence="1" type="ORF">K8V40_11460</name>
</gene>
<evidence type="ECO:0000313" key="2">
    <source>
        <dbReference type="Proteomes" id="UP000722357"/>
    </source>
</evidence>
<proteinExistence type="predicted"/>
<comment type="caution">
    <text evidence="1">The sequence shown here is derived from an EMBL/GenBank/DDBJ whole genome shotgun (WGS) entry which is preliminary data.</text>
</comment>
<reference evidence="1" key="1">
    <citation type="journal article" date="2021" name="PeerJ">
        <title>Extensive microbial diversity within the chicken gut microbiome revealed by metagenomics and culture.</title>
        <authorList>
            <person name="Gilroy R."/>
            <person name="Ravi A."/>
            <person name="Getino M."/>
            <person name="Pursley I."/>
            <person name="Horton D.L."/>
            <person name="Alikhan N.F."/>
            <person name="Baker D."/>
            <person name="Gharbi K."/>
            <person name="Hall N."/>
            <person name="Watson M."/>
            <person name="Adriaenssens E.M."/>
            <person name="Foster-Nyarko E."/>
            <person name="Jarju S."/>
            <person name="Secka A."/>
            <person name="Antonio M."/>
            <person name="Oren A."/>
            <person name="Chaudhuri R.R."/>
            <person name="La Ragione R."/>
            <person name="Hildebrand F."/>
            <person name="Pallen M.J."/>
        </authorList>
    </citation>
    <scope>NUCLEOTIDE SEQUENCE</scope>
    <source>
        <strain evidence="1">9794</strain>
    </source>
</reference>
<accession>A0A921HLM0</accession>
<sequence>MGLFNFSNVKCGIRYLNALPQKQIEFCFLAPNYRIKIVCDITSSTEQVVLSCFVPHLGKFVDLVYGVKDFVDDVKNILKIFEKTSKGEDFLYDAFDKFVKRHVKEFHRIIDTDLFRIISEFMLVICDLSLQKGIRLSVSDKVDISKSFVDRVMMGNFAPYYYVTRYRQNGDNWEPYLEKYL</sequence>
<dbReference type="EMBL" id="DYWE01000118">
    <property type="protein sequence ID" value="HJF82242.1"/>
    <property type="molecule type" value="Genomic_DNA"/>
</dbReference>
<protein>
    <submittedName>
        <fullName evidence="1">Uncharacterized protein</fullName>
    </submittedName>
</protein>
<reference evidence="1" key="2">
    <citation type="submission" date="2021-09" db="EMBL/GenBank/DDBJ databases">
        <authorList>
            <person name="Gilroy R."/>
        </authorList>
    </citation>
    <scope>NUCLEOTIDE SEQUENCE</scope>
    <source>
        <strain evidence="1">9794</strain>
    </source>
</reference>
<name>A0A921HLM0_9BACT</name>
<organism evidence="1 2">
    <name type="scientific">Phocaeicola plebeius</name>
    <dbReference type="NCBI Taxonomy" id="310297"/>
    <lineage>
        <taxon>Bacteria</taxon>
        <taxon>Pseudomonadati</taxon>
        <taxon>Bacteroidota</taxon>
        <taxon>Bacteroidia</taxon>
        <taxon>Bacteroidales</taxon>
        <taxon>Bacteroidaceae</taxon>
        <taxon>Phocaeicola</taxon>
    </lineage>
</organism>
<evidence type="ECO:0000313" key="1">
    <source>
        <dbReference type="EMBL" id="HJF82242.1"/>
    </source>
</evidence>
<dbReference type="AlphaFoldDB" id="A0A921HLM0"/>
<dbReference type="Proteomes" id="UP000722357">
    <property type="component" value="Unassembled WGS sequence"/>
</dbReference>